<evidence type="ECO:0000313" key="1">
    <source>
        <dbReference type="EMBL" id="EGH19110.1"/>
    </source>
</evidence>
<dbReference type="HOGENOM" id="CLU_3281665_0_0_6"/>
<gene>
    <name evidence="1" type="ORF">Pgy4_39710</name>
</gene>
<dbReference type="Proteomes" id="UP000005466">
    <property type="component" value="Unassembled WGS sequence"/>
</dbReference>
<dbReference type="BioCyc" id="PSYR875330:G11XH-7608-MONOMER"/>
<feature type="non-terminal residue" evidence="1">
    <location>
        <position position="1"/>
    </location>
</feature>
<proteinExistence type="predicted"/>
<accession>F3CIL8</accession>
<evidence type="ECO:0000313" key="2">
    <source>
        <dbReference type="Proteomes" id="UP000005466"/>
    </source>
</evidence>
<organism evidence="1 2">
    <name type="scientific">Pseudomonas savastanoi pv. glycinea str. race 4</name>
    <dbReference type="NCBI Taxonomy" id="875330"/>
    <lineage>
        <taxon>Bacteria</taxon>
        <taxon>Pseudomonadati</taxon>
        <taxon>Pseudomonadota</taxon>
        <taxon>Gammaproteobacteria</taxon>
        <taxon>Pseudomonadales</taxon>
        <taxon>Pseudomonadaceae</taxon>
        <taxon>Pseudomonas</taxon>
    </lineage>
</organism>
<protein>
    <submittedName>
        <fullName evidence="1">Amino-acid binding protein</fullName>
    </submittedName>
</protein>
<feature type="non-terminal residue" evidence="1">
    <location>
        <position position="40"/>
    </location>
</feature>
<sequence length="40" mass="4341">SSKNSEGEWSGFDVDLARAVSVAIFGDDQCIEYFPLASND</sequence>
<comment type="caution">
    <text evidence="1">The sequence shown here is derived from an EMBL/GenBank/DDBJ whole genome shotgun (WGS) entry which is preliminary data.</text>
</comment>
<name>F3CIL8_PSESG</name>
<dbReference type="AlphaFoldDB" id="F3CIL8"/>
<dbReference type="Gene3D" id="3.40.190.10">
    <property type="entry name" value="Periplasmic binding protein-like II"/>
    <property type="match status" value="1"/>
</dbReference>
<reference evidence="1 2" key="1">
    <citation type="journal article" date="2011" name="PLoS Pathog.">
        <title>Dynamic evolution of pathogenicity revealed by sequencing and comparative genomics of 19 Pseudomonas syringae isolates.</title>
        <authorList>
            <person name="Baltrus D.A."/>
            <person name="Nishimura M.T."/>
            <person name="Romanchuk A."/>
            <person name="Chang J.H."/>
            <person name="Mukhtar M.S."/>
            <person name="Cherkis K."/>
            <person name="Roach J."/>
            <person name="Grant S.R."/>
            <person name="Jones C.D."/>
            <person name="Dangl J.L."/>
        </authorList>
    </citation>
    <scope>NUCLEOTIDE SEQUENCE [LARGE SCALE GENOMIC DNA]</scope>
    <source>
        <strain evidence="2">race 4</strain>
    </source>
</reference>
<dbReference type="EMBL" id="ADWY01003602">
    <property type="protein sequence ID" value="EGH19110.1"/>
    <property type="molecule type" value="Genomic_DNA"/>
</dbReference>